<evidence type="ECO:0000313" key="2">
    <source>
        <dbReference type="Proteomes" id="UP001642520"/>
    </source>
</evidence>
<name>A0ABP1P4N4_XYLVO</name>
<reference evidence="1 2" key="1">
    <citation type="submission" date="2024-08" db="EMBL/GenBank/DDBJ databases">
        <authorList>
            <person name="Will J Nash"/>
            <person name="Angela Man"/>
            <person name="Seanna McTaggart"/>
            <person name="Kendall Baker"/>
            <person name="Tom Barker"/>
            <person name="Leah Catchpole"/>
            <person name="Alex Durrant"/>
            <person name="Karim Gharbi"/>
            <person name="Naomi Irish"/>
            <person name="Gemy Kaithakottil"/>
            <person name="Debby Ku"/>
            <person name="Aaliyah Providence"/>
            <person name="Felix Shaw"/>
            <person name="David Swarbreck"/>
            <person name="Chris Watkins"/>
            <person name="Ann M. McCartney"/>
            <person name="Giulio Formenti"/>
            <person name="Alice Mouton"/>
            <person name="Noel Vella"/>
            <person name="Bjorn M von Reumont"/>
            <person name="Adriana Vella"/>
            <person name="Wilfried Haerty"/>
        </authorList>
    </citation>
    <scope>NUCLEOTIDE SEQUENCE [LARGE SCALE GENOMIC DNA]</scope>
</reference>
<protein>
    <submittedName>
        <fullName evidence="1">Uncharacterized protein</fullName>
    </submittedName>
</protein>
<comment type="caution">
    <text evidence="1">The sequence shown here is derived from an EMBL/GenBank/DDBJ whole genome shotgun (WGS) entry which is preliminary data.</text>
</comment>
<gene>
    <name evidence="1" type="ORF">XYLVIOL_LOCUS8129</name>
</gene>
<organism evidence="1 2">
    <name type="scientific">Xylocopa violacea</name>
    <name type="common">Violet carpenter bee</name>
    <name type="synonym">Apis violacea</name>
    <dbReference type="NCBI Taxonomy" id="135666"/>
    <lineage>
        <taxon>Eukaryota</taxon>
        <taxon>Metazoa</taxon>
        <taxon>Ecdysozoa</taxon>
        <taxon>Arthropoda</taxon>
        <taxon>Hexapoda</taxon>
        <taxon>Insecta</taxon>
        <taxon>Pterygota</taxon>
        <taxon>Neoptera</taxon>
        <taxon>Endopterygota</taxon>
        <taxon>Hymenoptera</taxon>
        <taxon>Apocrita</taxon>
        <taxon>Aculeata</taxon>
        <taxon>Apoidea</taxon>
        <taxon>Anthophila</taxon>
        <taxon>Apidae</taxon>
        <taxon>Xylocopa</taxon>
        <taxon>Xylocopa</taxon>
    </lineage>
</organism>
<accession>A0ABP1P4N4</accession>
<dbReference type="EMBL" id="CAXAJV020001296">
    <property type="protein sequence ID" value="CAL7947041.1"/>
    <property type="molecule type" value="Genomic_DNA"/>
</dbReference>
<evidence type="ECO:0000313" key="1">
    <source>
        <dbReference type="EMBL" id="CAL7947041.1"/>
    </source>
</evidence>
<dbReference type="Proteomes" id="UP001642520">
    <property type="component" value="Unassembled WGS sequence"/>
</dbReference>
<sequence length="191" mass="22039">MREGERVHVDAVARIVSRHLAARGPSPEGPRDKEDLPLFLGGPWAGLYRAVSLARTPETGEQRRRSIWYRSSPEWLVARRRRSAEAHVTTPPVPFLWYRSQGLTRPSRSRRPLHFHPGCGVRPALAWDQTERIPQRPSNASIRMWNLLCKQKSLFSCSKSFHKVPDVESKQTWSNECENLWLHPFLGTKDN</sequence>
<keyword evidence="2" id="KW-1185">Reference proteome</keyword>
<proteinExistence type="predicted"/>